<dbReference type="OMA" id="CSASHDF"/>
<reference evidence="1" key="1">
    <citation type="submission" date="2025-08" db="UniProtKB">
        <authorList>
            <consortium name="Ensembl"/>
        </authorList>
    </citation>
    <scope>IDENTIFICATION</scope>
</reference>
<organism evidence="1 2">
    <name type="scientific">Neolamprologus brichardi</name>
    <name type="common">Fairy cichlid</name>
    <name type="synonym">Lamprologus brichardi</name>
    <dbReference type="NCBI Taxonomy" id="32507"/>
    <lineage>
        <taxon>Eukaryota</taxon>
        <taxon>Metazoa</taxon>
        <taxon>Chordata</taxon>
        <taxon>Craniata</taxon>
        <taxon>Vertebrata</taxon>
        <taxon>Euteleostomi</taxon>
        <taxon>Actinopterygii</taxon>
        <taxon>Neopterygii</taxon>
        <taxon>Teleostei</taxon>
        <taxon>Neoteleostei</taxon>
        <taxon>Acanthomorphata</taxon>
        <taxon>Ovalentaria</taxon>
        <taxon>Cichlomorphae</taxon>
        <taxon>Cichliformes</taxon>
        <taxon>Cichlidae</taxon>
        <taxon>African cichlids</taxon>
        <taxon>Pseudocrenilabrinae</taxon>
        <taxon>Lamprologini</taxon>
        <taxon>Neolamprologus</taxon>
    </lineage>
</organism>
<sequence>LLSVSSDHDEYRPPVWKSYLYQLQQEAPHPRRVTCTCEVRAHVLIINQHILARLIF</sequence>
<proteinExistence type="predicted"/>
<dbReference type="Proteomes" id="UP000261580">
    <property type="component" value="Unassembled WGS sequence"/>
</dbReference>
<dbReference type="STRING" id="32507.ENSNBRP00000005762"/>
<dbReference type="Bgee" id="ENSNBRG00000004547">
    <property type="expression patterns" value="Expressed in testis and 2 other cell types or tissues"/>
</dbReference>
<keyword evidence="2" id="KW-1185">Reference proteome</keyword>
<accession>A0A3Q4GQR9</accession>
<dbReference type="AlphaFoldDB" id="A0A3Q4GQR9"/>
<evidence type="ECO:0000313" key="1">
    <source>
        <dbReference type="Ensembl" id="ENSNBRP00000005762.1"/>
    </source>
</evidence>
<dbReference type="GeneTree" id="ENSGT00940000178886"/>
<evidence type="ECO:0000313" key="2">
    <source>
        <dbReference type="Proteomes" id="UP000261580"/>
    </source>
</evidence>
<name>A0A3Q4GQR9_NEOBR</name>
<reference evidence="1" key="2">
    <citation type="submission" date="2025-09" db="UniProtKB">
        <authorList>
            <consortium name="Ensembl"/>
        </authorList>
    </citation>
    <scope>IDENTIFICATION</scope>
</reference>
<protein>
    <submittedName>
        <fullName evidence="1">Uncharacterized protein</fullName>
    </submittedName>
</protein>
<dbReference type="Ensembl" id="ENSNBRT00000005940.1">
    <property type="protein sequence ID" value="ENSNBRP00000005762.1"/>
    <property type="gene ID" value="ENSNBRG00000004547.1"/>
</dbReference>